<dbReference type="SUPFAM" id="SSF55874">
    <property type="entry name" value="ATPase domain of HSP90 chaperone/DNA topoisomerase II/histidine kinase"/>
    <property type="match status" value="1"/>
</dbReference>
<dbReference type="Pfam" id="PF02518">
    <property type="entry name" value="HATPase_c"/>
    <property type="match status" value="1"/>
</dbReference>
<feature type="domain" description="Histidine kinase" evidence="8">
    <location>
        <begin position="45"/>
        <end position="263"/>
    </location>
</feature>
<evidence type="ECO:0000256" key="5">
    <source>
        <dbReference type="ARBA" id="ARBA00022777"/>
    </source>
</evidence>
<dbReference type="InterPro" id="IPR003661">
    <property type="entry name" value="HisK_dim/P_dom"/>
</dbReference>
<dbReference type="InterPro" id="IPR003594">
    <property type="entry name" value="HATPase_dom"/>
</dbReference>
<gene>
    <name evidence="9" type="ORF">LPB138_09860</name>
</gene>
<organism evidence="9 10">
    <name type="scientific">Urechidicola croceus</name>
    <dbReference type="NCBI Taxonomy" id="1850246"/>
    <lineage>
        <taxon>Bacteria</taxon>
        <taxon>Pseudomonadati</taxon>
        <taxon>Bacteroidota</taxon>
        <taxon>Flavobacteriia</taxon>
        <taxon>Flavobacteriales</taxon>
        <taxon>Flavobacteriaceae</taxon>
        <taxon>Urechidicola</taxon>
    </lineage>
</organism>
<sequence length="263" mass="30062">MEITKDKDKYIQELEDKIVSLKFNLSNKDNELKSIQKNHKKLLNKLVHNLKNPVGAIYSFSEMILEDIEEYSTQKMVTHLNVINSSADFSIQLLNNVINYSRVQALEENFEVKNYNYIELIEDVISDFYIALQKKEITLKKEFPKTEIILPINSVELKSALVNVIHNAIRYSPKNTTIEISIKNNIDTITTSITDYGIGISETNLPLVFDDFFVVNTYSEDKEKCIGLGLTIAKKIISIHNGTITIESSENNGTTIQIELPKR</sequence>
<dbReference type="FunFam" id="3.30.565.10:FF:000006">
    <property type="entry name" value="Sensor histidine kinase WalK"/>
    <property type="match status" value="1"/>
</dbReference>
<accession>A0A1D8P8R3</accession>
<dbReference type="KEGG" id="lul:LPB138_09860"/>
<dbReference type="PANTHER" id="PTHR45453">
    <property type="entry name" value="PHOSPHATE REGULON SENSOR PROTEIN PHOR"/>
    <property type="match status" value="1"/>
</dbReference>
<dbReference type="GO" id="GO:0016036">
    <property type="term" value="P:cellular response to phosphate starvation"/>
    <property type="evidence" value="ECO:0007669"/>
    <property type="project" value="TreeGrafter"/>
</dbReference>
<dbReference type="EC" id="2.7.13.3" evidence="2"/>
<evidence type="ECO:0000259" key="8">
    <source>
        <dbReference type="PROSITE" id="PS50109"/>
    </source>
</evidence>
<keyword evidence="10" id="KW-1185">Reference proteome</keyword>
<dbReference type="STRING" id="1850246.LPB138_09860"/>
<evidence type="ECO:0000256" key="6">
    <source>
        <dbReference type="ARBA" id="ARBA00023012"/>
    </source>
</evidence>
<dbReference type="InterPro" id="IPR036890">
    <property type="entry name" value="HATPase_C_sf"/>
</dbReference>
<dbReference type="Proteomes" id="UP000176050">
    <property type="component" value="Chromosome"/>
</dbReference>
<dbReference type="SMART" id="SM00388">
    <property type="entry name" value="HisKA"/>
    <property type="match status" value="1"/>
</dbReference>
<evidence type="ECO:0000256" key="2">
    <source>
        <dbReference type="ARBA" id="ARBA00012438"/>
    </source>
</evidence>
<dbReference type="OrthoDB" id="9781208at2"/>
<name>A0A1D8P8R3_9FLAO</name>
<dbReference type="PROSITE" id="PS50109">
    <property type="entry name" value="HIS_KIN"/>
    <property type="match status" value="1"/>
</dbReference>
<evidence type="ECO:0000256" key="3">
    <source>
        <dbReference type="ARBA" id="ARBA00022553"/>
    </source>
</evidence>
<evidence type="ECO:0000313" key="10">
    <source>
        <dbReference type="Proteomes" id="UP000176050"/>
    </source>
</evidence>
<dbReference type="InterPro" id="IPR004358">
    <property type="entry name" value="Sig_transdc_His_kin-like_C"/>
</dbReference>
<keyword evidence="4" id="KW-0808">Transferase</keyword>
<comment type="catalytic activity">
    <reaction evidence="1">
        <text>ATP + protein L-histidine = ADP + protein N-phospho-L-histidine.</text>
        <dbReference type="EC" id="2.7.13.3"/>
    </reaction>
</comment>
<keyword evidence="3" id="KW-0597">Phosphoprotein</keyword>
<dbReference type="EMBL" id="CP017478">
    <property type="protein sequence ID" value="AOW20960.1"/>
    <property type="molecule type" value="Genomic_DNA"/>
</dbReference>
<dbReference type="GO" id="GO:0004721">
    <property type="term" value="F:phosphoprotein phosphatase activity"/>
    <property type="evidence" value="ECO:0007669"/>
    <property type="project" value="TreeGrafter"/>
</dbReference>
<reference evidence="9 10" key="1">
    <citation type="submission" date="2016-10" db="EMBL/GenBank/DDBJ databases">
        <title>Lutibacter sp. LPB0138, isolated from marine gastropod.</title>
        <authorList>
            <person name="Kim E."/>
            <person name="Yi H."/>
        </authorList>
    </citation>
    <scope>NUCLEOTIDE SEQUENCE [LARGE SCALE GENOMIC DNA]</scope>
    <source>
        <strain evidence="9 10">LPB0138</strain>
    </source>
</reference>
<keyword evidence="6" id="KW-0902">Two-component regulatory system</keyword>
<dbReference type="Gene3D" id="3.30.565.10">
    <property type="entry name" value="Histidine kinase-like ATPase, C-terminal domain"/>
    <property type="match status" value="1"/>
</dbReference>
<evidence type="ECO:0000256" key="1">
    <source>
        <dbReference type="ARBA" id="ARBA00000085"/>
    </source>
</evidence>
<dbReference type="AlphaFoldDB" id="A0A1D8P8R3"/>
<keyword evidence="7" id="KW-0175">Coiled coil</keyword>
<dbReference type="GO" id="GO:0005886">
    <property type="term" value="C:plasma membrane"/>
    <property type="evidence" value="ECO:0007669"/>
    <property type="project" value="TreeGrafter"/>
</dbReference>
<dbReference type="PRINTS" id="PR00344">
    <property type="entry name" value="BCTRLSENSOR"/>
</dbReference>
<dbReference type="InterPro" id="IPR050351">
    <property type="entry name" value="BphY/WalK/GraS-like"/>
</dbReference>
<dbReference type="CDD" id="cd00082">
    <property type="entry name" value="HisKA"/>
    <property type="match status" value="1"/>
</dbReference>
<dbReference type="GO" id="GO:0000155">
    <property type="term" value="F:phosphorelay sensor kinase activity"/>
    <property type="evidence" value="ECO:0007669"/>
    <property type="project" value="InterPro"/>
</dbReference>
<evidence type="ECO:0000313" key="9">
    <source>
        <dbReference type="EMBL" id="AOW20960.1"/>
    </source>
</evidence>
<dbReference type="RefSeq" id="WP_070237124.1">
    <property type="nucleotide sequence ID" value="NZ_CP017478.1"/>
</dbReference>
<evidence type="ECO:0000256" key="4">
    <source>
        <dbReference type="ARBA" id="ARBA00022679"/>
    </source>
</evidence>
<dbReference type="SMART" id="SM00387">
    <property type="entry name" value="HATPase_c"/>
    <property type="match status" value="1"/>
</dbReference>
<dbReference type="InterPro" id="IPR036097">
    <property type="entry name" value="HisK_dim/P_sf"/>
</dbReference>
<keyword evidence="5" id="KW-0418">Kinase</keyword>
<feature type="coiled-coil region" evidence="7">
    <location>
        <begin position="11"/>
        <end position="45"/>
    </location>
</feature>
<protein>
    <recommendedName>
        <fullName evidence="2">histidine kinase</fullName>
        <ecNumber evidence="2">2.7.13.3</ecNumber>
    </recommendedName>
</protein>
<evidence type="ECO:0000256" key="7">
    <source>
        <dbReference type="SAM" id="Coils"/>
    </source>
</evidence>
<dbReference type="PANTHER" id="PTHR45453:SF1">
    <property type="entry name" value="PHOSPHATE REGULON SENSOR PROTEIN PHOR"/>
    <property type="match status" value="1"/>
</dbReference>
<proteinExistence type="predicted"/>
<dbReference type="InterPro" id="IPR005467">
    <property type="entry name" value="His_kinase_dom"/>
</dbReference>
<dbReference type="SUPFAM" id="SSF47384">
    <property type="entry name" value="Homodimeric domain of signal transducing histidine kinase"/>
    <property type="match status" value="1"/>
</dbReference>
<dbReference type="Gene3D" id="1.10.287.130">
    <property type="match status" value="1"/>
</dbReference>